<feature type="transmembrane region" description="Helical" evidence="1">
    <location>
        <begin position="64"/>
        <end position="90"/>
    </location>
</feature>
<dbReference type="HOGENOM" id="CLU_1804044_0_0_14"/>
<accession>A0A0A8EBW0</accession>
<reference evidence="2 3" key="1">
    <citation type="journal article" date="2015" name="Genome Announc.">
        <title>Complete Genome Sequence of Mycoplasma flocculare Strain Ms42T (ATCC 27399T).</title>
        <authorList>
            <person name="Calcutt M.J."/>
            <person name="Foecking M.F."/>
            <person name="Heidari M.B."/>
            <person name="McIntosh M.A."/>
        </authorList>
    </citation>
    <scope>NUCLEOTIDE SEQUENCE [LARGE SCALE GENOMIC DNA]</scope>
    <source>
        <strain evidence="3">ATCC 27399</strain>
    </source>
</reference>
<gene>
    <name evidence="2" type="ORF">MYF_00200</name>
</gene>
<keyword evidence="1" id="KW-1133">Transmembrane helix</keyword>
<dbReference type="KEGG" id="mfq:MYF_00200"/>
<evidence type="ECO:0000256" key="1">
    <source>
        <dbReference type="SAM" id="Phobius"/>
    </source>
</evidence>
<dbReference type="AlphaFoldDB" id="A0A0A8EBW0"/>
<protein>
    <recommendedName>
        <fullName evidence="4">Transmembrane protein</fullName>
    </recommendedName>
</protein>
<dbReference type="STRING" id="743971.MYF_00200"/>
<keyword evidence="3" id="KW-1185">Reference proteome</keyword>
<evidence type="ECO:0000313" key="3">
    <source>
        <dbReference type="Proteomes" id="UP000031129"/>
    </source>
</evidence>
<evidence type="ECO:0008006" key="4">
    <source>
        <dbReference type="Google" id="ProtNLM"/>
    </source>
</evidence>
<proteinExistence type="predicted"/>
<keyword evidence="1" id="KW-0812">Transmembrane</keyword>
<dbReference type="EMBL" id="CP007585">
    <property type="protein sequence ID" value="AJC49621.1"/>
    <property type="molecule type" value="Genomic_DNA"/>
</dbReference>
<name>A0A0A8EBW0_MESFC</name>
<feature type="transmembrane region" description="Helical" evidence="1">
    <location>
        <begin position="31"/>
        <end position="52"/>
    </location>
</feature>
<sequence length="138" mass="16191">MKQILHLYLKLFFAISIILTFVGIWDYTLALGWFFSLISVLISMFLKFLFLAKVIKNVKRKTKTTVFIVFFVHILLILLQGLILTSIYFINKTFQNINFENNFKVFLNPINIISFIFGYTIFPISVIINVLILNKKRG</sequence>
<evidence type="ECO:0000313" key="2">
    <source>
        <dbReference type="EMBL" id="AJC49621.1"/>
    </source>
</evidence>
<organism evidence="2 3">
    <name type="scientific">Mesomycoplasma flocculare ATCC 27399</name>
    <dbReference type="NCBI Taxonomy" id="743971"/>
    <lineage>
        <taxon>Bacteria</taxon>
        <taxon>Bacillati</taxon>
        <taxon>Mycoplasmatota</taxon>
        <taxon>Mycoplasmoidales</taxon>
        <taxon>Metamycoplasmataceae</taxon>
        <taxon>Mesomycoplasma</taxon>
    </lineage>
</organism>
<dbReference type="Proteomes" id="UP000031129">
    <property type="component" value="Chromosome"/>
</dbReference>
<feature type="transmembrane region" description="Helical" evidence="1">
    <location>
        <begin position="110"/>
        <end position="133"/>
    </location>
</feature>
<keyword evidence="1" id="KW-0472">Membrane</keyword>
<feature type="transmembrane region" description="Helical" evidence="1">
    <location>
        <begin position="7"/>
        <end position="25"/>
    </location>
</feature>